<comment type="caution">
    <text evidence="2">The sequence shown here is derived from an EMBL/GenBank/DDBJ whole genome shotgun (WGS) entry which is preliminary data.</text>
</comment>
<evidence type="ECO:0000259" key="1">
    <source>
        <dbReference type="SMART" id="SM00354"/>
    </source>
</evidence>
<dbReference type="EMBL" id="PSZP01000010">
    <property type="protein sequence ID" value="TCG11266.1"/>
    <property type="molecule type" value="Genomic_DNA"/>
</dbReference>
<protein>
    <recommendedName>
        <fullName evidence="1">HTH lacI-type domain-containing protein</fullName>
    </recommendedName>
</protein>
<dbReference type="SUPFAM" id="SSF47413">
    <property type="entry name" value="lambda repressor-like DNA-binding domains"/>
    <property type="match status" value="1"/>
</dbReference>
<dbReference type="GO" id="GO:0003677">
    <property type="term" value="F:DNA binding"/>
    <property type="evidence" value="ECO:0007669"/>
    <property type="project" value="InterPro"/>
</dbReference>
<dbReference type="AlphaFoldDB" id="A0A4R0XKT1"/>
<gene>
    <name evidence="2" type="ORF">C4B25_02015</name>
</gene>
<sequence length="294" mass="33228">MKNNKKIYNVDMKNKITFKELANLSGVSIGTLSRFFNNGSVSAKNRKIIQNNIDKYEFVKNSAAARVRGENNQLIILRTVVSSNALDTIISGIIENISNDVMVKYGGSTEEQVIKSIEVAITDAPKYLIVFAPTNATSKFDNAIKKASKYSKVVVYNYNTIHASCVTTSYEDAIKSLSLKYKRINFVYDDVDDIATFKNRINSLENTGIKLNLSKDISSEEINFYQSKHLYTKISFSKPADSILISYTEPIKYSNKVEWIFVDQYRIGVLIAKLCISNTLKHEVVNAEHIKKQQ</sequence>
<dbReference type="Gene3D" id="1.10.260.40">
    <property type="entry name" value="lambda repressor-like DNA-binding domains"/>
    <property type="match status" value="1"/>
</dbReference>
<dbReference type="SMART" id="SM00354">
    <property type="entry name" value="HTH_LACI"/>
    <property type="match status" value="1"/>
</dbReference>
<feature type="domain" description="HTH lacI-type" evidence="1">
    <location>
        <begin position="15"/>
        <end position="86"/>
    </location>
</feature>
<reference evidence="2 3" key="1">
    <citation type="submission" date="2018-02" db="EMBL/GenBank/DDBJ databases">
        <title>Mycoplasma marinum and Mycoplasma todarodis sp. nov., moderately halophilic and psychrotolerant mycoplasmas isolated from cephalopods.</title>
        <authorList>
            <person name="Viver T."/>
        </authorList>
    </citation>
    <scope>NUCLEOTIDE SEQUENCE [LARGE SCALE GENOMIC DNA]</scope>
    <source>
        <strain evidence="2 3">5H</strain>
    </source>
</reference>
<name>A0A4R0XKT1_9MOLU</name>
<accession>A0A4R0XKT1</accession>
<dbReference type="Proteomes" id="UP000291072">
    <property type="component" value="Unassembled WGS sequence"/>
</dbReference>
<evidence type="ECO:0000313" key="3">
    <source>
        <dbReference type="Proteomes" id="UP000291072"/>
    </source>
</evidence>
<dbReference type="InterPro" id="IPR000843">
    <property type="entry name" value="HTH_LacI"/>
</dbReference>
<evidence type="ECO:0000313" key="2">
    <source>
        <dbReference type="EMBL" id="TCG11266.1"/>
    </source>
</evidence>
<organism evidence="2 3">
    <name type="scientific">Mycoplasma todarodis</name>
    <dbReference type="NCBI Taxonomy" id="1937191"/>
    <lineage>
        <taxon>Bacteria</taxon>
        <taxon>Bacillati</taxon>
        <taxon>Mycoplasmatota</taxon>
        <taxon>Mollicutes</taxon>
        <taxon>Mycoplasmataceae</taxon>
        <taxon>Mycoplasma</taxon>
    </lineage>
</organism>
<dbReference type="InterPro" id="IPR010982">
    <property type="entry name" value="Lambda_DNA-bd_dom_sf"/>
</dbReference>
<proteinExistence type="predicted"/>
<dbReference type="GO" id="GO:0006355">
    <property type="term" value="P:regulation of DNA-templated transcription"/>
    <property type="evidence" value="ECO:0007669"/>
    <property type="project" value="InterPro"/>
</dbReference>
<keyword evidence="3" id="KW-1185">Reference proteome</keyword>